<evidence type="ECO:0000256" key="1">
    <source>
        <dbReference type="ARBA" id="ARBA00001798"/>
    </source>
</evidence>
<evidence type="ECO:0000313" key="11">
    <source>
        <dbReference type="EMBL" id="RWQ99605.1"/>
    </source>
</evidence>
<evidence type="ECO:0000256" key="8">
    <source>
        <dbReference type="ARBA" id="ARBA00022833"/>
    </source>
</evidence>
<dbReference type="PROSITE" id="PS00518">
    <property type="entry name" value="ZF_RING_1"/>
    <property type="match status" value="1"/>
</dbReference>
<feature type="compositionally biased region" description="Basic and acidic residues" evidence="9">
    <location>
        <begin position="501"/>
        <end position="517"/>
    </location>
</feature>
<reference evidence="11 12" key="1">
    <citation type="journal article" date="2018" name="Front. Microbiol.">
        <title>Genomic and genetic insights into a cosmopolitan fungus, Paecilomyces variotii (Eurotiales).</title>
        <authorList>
            <person name="Urquhart A.S."/>
            <person name="Mondo S.J."/>
            <person name="Makela M.R."/>
            <person name="Hane J.K."/>
            <person name="Wiebenga A."/>
            <person name="He G."/>
            <person name="Mihaltcheva S."/>
            <person name="Pangilinan J."/>
            <person name="Lipzen A."/>
            <person name="Barry K."/>
            <person name="de Vries R.P."/>
            <person name="Grigoriev I.V."/>
            <person name="Idnurm A."/>
        </authorList>
    </citation>
    <scope>NUCLEOTIDE SEQUENCE [LARGE SCALE GENOMIC DNA]</scope>
    <source>
        <strain evidence="11 12">CBS 101075</strain>
    </source>
</reference>
<dbReference type="InterPro" id="IPR013083">
    <property type="entry name" value="Znf_RING/FYVE/PHD"/>
</dbReference>
<evidence type="ECO:0000256" key="6">
    <source>
        <dbReference type="ARBA" id="ARBA00022771"/>
    </source>
</evidence>
<keyword evidence="8" id="KW-0862">Zinc</keyword>
<dbReference type="Gene3D" id="1.20.120.1750">
    <property type="match status" value="1"/>
</dbReference>
<dbReference type="PANTHER" id="PTHR11685">
    <property type="entry name" value="RBR FAMILY RING FINGER AND IBR DOMAIN-CONTAINING"/>
    <property type="match status" value="1"/>
</dbReference>
<dbReference type="GO" id="GO:0016567">
    <property type="term" value="P:protein ubiquitination"/>
    <property type="evidence" value="ECO:0007669"/>
    <property type="project" value="InterPro"/>
</dbReference>
<evidence type="ECO:0000259" key="10">
    <source>
        <dbReference type="PROSITE" id="PS51873"/>
    </source>
</evidence>
<dbReference type="STRING" id="264951.A0A443I6J6"/>
<comment type="caution">
    <text evidence="11">The sequence shown here is derived from an EMBL/GenBank/DDBJ whole genome shotgun (WGS) entry which is preliminary data.</text>
</comment>
<dbReference type="Gene3D" id="3.30.40.10">
    <property type="entry name" value="Zinc/RING finger domain, C3HC4 (zinc finger)"/>
    <property type="match status" value="1"/>
</dbReference>
<evidence type="ECO:0000256" key="2">
    <source>
        <dbReference type="ARBA" id="ARBA00012251"/>
    </source>
</evidence>
<keyword evidence="5" id="KW-0677">Repeat</keyword>
<dbReference type="AlphaFoldDB" id="A0A443I6J6"/>
<gene>
    <name evidence="11" type="ORF">C8Q69DRAFT_440689</name>
</gene>
<dbReference type="CDD" id="cd22584">
    <property type="entry name" value="Rcat_RBR_unk"/>
    <property type="match status" value="1"/>
</dbReference>
<accession>A0A443I6J6</accession>
<keyword evidence="4" id="KW-0479">Metal-binding</keyword>
<evidence type="ECO:0000256" key="7">
    <source>
        <dbReference type="ARBA" id="ARBA00022786"/>
    </source>
</evidence>
<feature type="compositionally biased region" description="Polar residues" evidence="9">
    <location>
        <begin position="120"/>
        <end position="130"/>
    </location>
</feature>
<dbReference type="RefSeq" id="XP_028489250.1">
    <property type="nucleotide sequence ID" value="XM_028628677.1"/>
</dbReference>
<feature type="compositionally biased region" description="Polar residues" evidence="9">
    <location>
        <begin position="77"/>
        <end position="97"/>
    </location>
</feature>
<evidence type="ECO:0000256" key="9">
    <source>
        <dbReference type="SAM" id="MobiDB-lite"/>
    </source>
</evidence>
<dbReference type="Proteomes" id="UP000283841">
    <property type="component" value="Unassembled WGS sequence"/>
</dbReference>
<feature type="compositionally biased region" description="Polar residues" evidence="9">
    <location>
        <begin position="144"/>
        <end position="153"/>
    </location>
</feature>
<evidence type="ECO:0000256" key="3">
    <source>
        <dbReference type="ARBA" id="ARBA00022679"/>
    </source>
</evidence>
<dbReference type="VEuPathDB" id="FungiDB:C8Q69DRAFT_440689"/>
<evidence type="ECO:0000256" key="4">
    <source>
        <dbReference type="ARBA" id="ARBA00022723"/>
    </source>
</evidence>
<dbReference type="Pfam" id="PF01485">
    <property type="entry name" value="IBR"/>
    <property type="match status" value="2"/>
</dbReference>
<comment type="catalytic activity">
    <reaction evidence="1">
        <text>[E2 ubiquitin-conjugating enzyme]-S-ubiquitinyl-L-cysteine + [acceptor protein]-L-lysine = [E2 ubiquitin-conjugating enzyme]-L-cysteine + [acceptor protein]-N(6)-ubiquitinyl-L-lysine.</text>
        <dbReference type="EC" id="2.3.2.31"/>
    </reaction>
</comment>
<evidence type="ECO:0000313" key="12">
    <source>
        <dbReference type="Proteomes" id="UP000283841"/>
    </source>
</evidence>
<dbReference type="GO" id="GO:0008270">
    <property type="term" value="F:zinc ion binding"/>
    <property type="evidence" value="ECO:0007669"/>
    <property type="project" value="UniProtKB-KW"/>
</dbReference>
<feature type="region of interest" description="Disordered" evidence="9">
    <location>
        <begin position="1"/>
        <end position="158"/>
    </location>
</feature>
<keyword evidence="12" id="KW-1185">Reference proteome</keyword>
<dbReference type="InterPro" id="IPR031127">
    <property type="entry name" value="E3_UB_ligase_RBR"/>
</dbReference>
<keyword evidence="6" id="KW-0863">Zinc-finger</keyword>
<feature type="compositionally biased region" description="Basic and acidic residues" evidence="9">
    <location>
        <begin position="48"/>
        <end position="60"/>
    </location>
</feature>
<dbReference type="InterPro" id="IPR017907">
    <property type="entry name" value="Znf_RING_CS"/>
</dbReference>
<name>A0A443I6J6_BYSSP</name>
<dbReference type="EMBL" id="RCNU01000001">
    <property type="protein sequence ID" value="RWQ99605.1"/>
    <property type="molecule type" value="Genomic_DNA"/>
</dbReference>
<dbReference type="PROSITE" id="PS51873">
    <property type="entry name" value="TRIAD"/>
    <property type="match status" value="1"/>
</dbReference>
<protein>
    <recommendedName>
        <fullName evidence="2">RBR-type E3 ubiquitin transferase</fullName>
        <ecNumber evidence="2">2.3.2.31</ecNumber>
    </recommendedName>
</protein>
<dbReference type="InterPro" id="IPR002867">
    <property type="entry name" value="IBR_dom"/>
</dbReference>
<dbReference type="InterPro" id="IPR044066">
    <property type="entry name" value="TRIAD_supradom"/>
</dbReference>
<evidence type="ECO:0000256" key="5">
    <source>
        <dbReference type="ARBA" id="ARBA00022737"/>
    </source>
</evidence>
<dbReference type="GO" id="GO:0061630">
    <property type="term" value="F:ubiquitin protein ligase activity"/>
    <property type="evidence" value="ECO:0007669"/>
    <property type="project" value="UniProtKB-EC"/>
</dbReference>
<dbReference type="GeneID" id="39597954"/>
<feature type="domain" description="RING-type" evidence="10">
    <location>
        <begin position="179"/>
        <end position="385"/>
    </location>
</feature>
<feature type="region of interest" description="Disordered" evidence="9">
    <location>
        <begin position="478"/>
        <end position="517"/>
    </location>
</feature>
<organism evidence="11 12">
    <name type="scientific">Byssochlamys spectabilis</name>
    <name type="common">Paecilomyces variotii</name>
    <dbReference type="NCBI Taxonomy" id="264951"/>
    <lineage>
        <taxon>Eukaryota</taxon>
        <taxon>Fungi</taxon>
        <taxon>Dikarya</taxon>
        <taxon>Ascomycota</taxon>
        <taxon>Pezizomycotina</taxon>
        <taxon>Eurotiomycetes</taxon>
        <taxon>Eurotiomycetidae</taxon>
        <taxon>Eurotiales</taxon>
        <taxon>Thermoascaceae</taxon>
        <taxon>Paecilomyces</taxon>
    </lineage>
</organism>
<dbReference type="SUPFAM" id="SSF57850">
    <property type="entry name" value="RING/U-box"/>
    <property type="match status" value="2"/>
</dbReference>
<sequence>MAGTHETRRGKKATGASSQKQKRPSSDVRSGSVKPPGRDSEEQGTSRPPRDGVKKTKKQGDAGSSTRRVVSAALADTKTTALNTTNSRTIERSSTQRTLDKDNSLKTRTINRSRDRSLKSTKPISSGIKTDSSKAKTAAVDKPSNGNTKTAPAQSKGLRKPTGFFSALFVASPAPNPQRKITCLTCFSDDIPVSKSAKLACSHRMCHACLKRIFTLSVTDPQHMPPRCCTSQHIPLRHVDKLFDTKFKIKWNKKYQEYTTKNRIYCPTKGCGEWIKPDHIFVDTSGGASGGRKYGKCSRCKTKVCCTCNGIWHSGKECPKDEDTKRFVEVAKEKGWQRCHSCSAMVELKEGCNHMTCRCTAEFCMICGSKWKTCDCPWFNYGAADEGDRLNFMNVPQPVRNNVGYQEELDRRREQERQDEALARRMQYLGLYHRAEPDEANDGVFEVGNATGHFMNEHFHLRPTGATAGDERLARRATHTGARRNRNIAAARSYTPSPPPDRSREHLGRRRDLPRRT</sequence>
<keyword evidence="3" id="KW-0808">Transferase</keyword>
<proteinExistence type="predicted"/>
<dbReference type="EC" id="2.3.2.31" evidence="2"/>
<dbReference type="CDD" id="cd20335">
    <property type="entry name" value="BRcat_RBR"/>
    <property type="match status" value="1"/>
</dbReference>
<keyword evidence="7" id="KW-0833">Ubl conjugation pathway</keyword>